<dbReference type="InterPro" id="IPR027417">
    <property type="entry name" value="P-loop_NTPase"/>
</dbReference>
<accession>A0A495XHY8</accession>
<dbReference type="AlphaFoldDB" id="A0A495XHY8"/>
<dbReference type="OrthoDB" id="3193269at2"/>
<dbReference type="SUPFAM" id="SSF52540">
    <property type="entry name" value="P-loop containing nucleoside triphosphate hydrolases"/>
    <property type="match status" value="1"/>
</dbReference>
<organism evidence="2 3">
    <name type="scientific">Saccharothrix variisporea</name>
    <dbReference type="NCBI Taxonomy" id="543527"/>
    <lineage>
        <taxon>Bacteria</taxon>
        <taxon>Bacillati</taxon>
        <taxon>Actinomycetota</taxon>
        <taxon>Actinomycetes</taxon>
        <taxon>Pseudonocardiales</taxon>
        <taxon>Pseudonocardiaceae</taxon>
        <taxon>Saccharothrix</taxon>
    </lineage>
</organism>
<dbReference type="Gene3D" id="3.40.50.300">
    <property type="entry name" value="P-loop containing nucleotide triphosphate hydrolases"/>
    <property type="match status" value="1"/>
</dbReference>
<name>A0A495XHY8_9PSEU</name>
<protein>
    <recommendedName>
        <fullName evidence="1">Schlafen group 3-like DNA/RNA helicase domain-containing protein</fullName>
    </recommendedName>
</protein>
<dbReference type="RefSeq" id="WP_121227094.1">
    <property type="nucleotide sequence ID" value="NZ_JBIUBA010000014.1"/>
</dbReference>
<dbReference type="InterPro" id="IPR018647">
    <property type="entry name" value="SLFN_3-like_DNA/RNA_helicase"/>
</dbReference>
<evidence type="ECO:0000259" key="1">
    <source>
        <dbReference type="Pfam" id="PF09848"/>
    </source>
</evidence>
<feature type="domain" description="Schlafen group 3-like DNA/RNA helicase" evidence="1">
    <location>
        <begin position="264"/>
        <end position="607"/>
    </location>
</feature>
<gene>
    <name evidence="2" type="ORF">DFJ66_6701</name>
</gene>
<proteinExistence type="predicted"/>
<evidence type="ECO:0000313" key="2">
    <source>
        <dbReference type="EMBL" id="RKT73369.1"/>
    </source>
</evidence>
<evidence type="ECO:0000313" key="3">
    <source>
        <dbReference type="Proteomes" id="UP000272729"/>
    </source>
</evidence>
<keyword evidence="3" id="KW-1185">Reference proteome</keyword>
<dbReference type="Pfam" id="PF09848">
    <property type="entry name" value="SLFN-g3_helicase"/>
    <property type="match status" value="1"/>
</dbReference>
<reference evidence="2 3" key="1">
    <citation type="submission" date="2018-10" db="EMBL/GenBank/DDBJ databases">
        <title>Sequencing the genomes of 1000 actinobacteria strains.</title>
        <authorList>
            <person name="Klenk H.-P."/>
        </authorList>
    </citation>
    <scope>NUCLEOTIDE SEQUENCE [LARGE SCALE GENOMIC DNA]</scope>
    <source>
        <strain evidence="2 3">DSM 43911</strain>
    </source>
</reference>
<dbReference type="EMBL" id="RBXR01000001">
    <property type="protein sequence ID" value="RKT73369.1"/>
    <property type="molecule type" value="Genomic_DNA"/>
</dbReference>
<sequence length="619" mass="69030">MQVYHGTVAEAGDALRSGRDAFVGRCADDFRRRRGELPGDAELRSWRNSWPVLVDALVRAGLGDLALLLEYELPRSSERIDALVVGARPDGGLTGVVVELKQWDQVTAADSAEAETRGERRGHPCLQAAGYVSHLEQWLADEVLRLEFRGAAVLHNADDRSTALLSDAVRGRVGSGDVAVLGRRELAEPDPHALAELLRCGDLAPPAGSRLAEFLELRPQPSAKLLGELDTVLRQQSRFRLIGAQQEAQRLVWKAATDVTAKRKRVIAVSGGPGTGKTVIAMRLVVDLSRRQSEPKTEARFLTPSGTLLAQLKRAVKHVPGANGMFGHPKSHPPVTAVVPVVDEAQRLAREDWQLERLMTCAPVSVFMLDERQVILPDEGYRVAELREHARRVGAEFHHVELTSQFRCGGSLAYLNWLDRLLSPDKTPERWTESDYDFDIARDPDDLDAWIRHKNAHGFTARIAAGYCWTWTEVDATQPLVDDVVIDWTDRNGERRTWRRPWNAHVEHKDRAGAVTAPGRKFWATDPGGQDQVGCVYTCQGLEYDHGGVLMGPDLVRRGDEWVAQPKESRDDRVNGLTAEQYLPLALNIYWVLASRAMFGCRLYSTDPETQAFLMELRR</sequence>
<dbReference type="Proteomes" id="UP000272729">
    <property type="component" value="Unassembled WGS sequence"/>
</dbReference>
<comment type="caution">
    <text evidence="2">The sequence shown here is derived from an EMBL/GenBank/DDBJ whole genome shotgun (WGS) entry which is preliminary data.</text>
</comment>